<keyword evidence="1" id="KW-0472">Membrane</keyword>
<keyword evidence="1" id="KW-1133">Transmembrane helix</keyword>
<dbReference type="PANTHER" id="PTHR30627:SF24">
    <property type="entry name" value="PENICILLIN-BINDING PROTEIN 4B"/>
    <property type="match status" value="1"/>
</dbReference>
<dbReference type="PANTHER" id="PTHR30627">
    <property type="entry name" value="PEPTIDOGLYCAN D,D-TRANSPEPTIDASE"/>
    <property type="match status" value="1"/>
</dbReference>
<feature type="transmembrane region" description="Helical" evidence="1">
    <location>
        <begin position="15"/>
        <end position="35"/>
    </location>
</feature>
<organism evidence="3 4">
    <name type="scientific">Actinospica acidithermotolerans</name>
    <dbReference type="NCBI Taxonomy" id="2828514"/>
    <lineage>
        <taxon>Bacteria</taxon>
        <taxon>Bacillati</taxon>
        <taxon>Actinomycetota</taxon>
        <taxon>Actinomycetes</taxon>
        <taxon>Catenulisporales</taxon>
        <taxon>Actinospicaceae</taxon>
        <taxon>Actinospica</taxon>
    </lineage>
</organism>
<keyword evidence="1" id="KW-0812">Transmembrane</keyword>
<dbReference type="Pfam" id="PF00905">
    <property type="entry name" value="Transpeptidase"/>
    <property type="match status" value="1"/>
</dbReference>
<protein>
    <recommendedName>
        <fullName evidence="2">Penicillin-binding protein transpeptidase domain-containing protein</fullName>
    </recommendedName>
</protein>
<dbReference type="Proteomes" id="UP000676325">
    <property type="component" value="Unassembled WGS sequence"/>
</dbReference>
<dbReference type="InterPro" id="IPR050515">
    <property type="entry name" value="Beta-lactam/transpept"/>
</dbReference>
<dbReference type="GO" id="GO:0071972">
    <property type="term" value="F:peptidoglycan L,D-transpeptidase activity"/>
    <property type="evidence" value="ECO:0007669"/>
    <property type="project" value="TreeGrafter"/>
</dbReference>
<dbReference type="GO" id="GO:0008658">
    <property type="term" value="F:penicillin binding"/>
    <property type="evidence" value="ECO:0007669"/>
    <property type="project" value="InterPro"/>
</dbReference>
<accession>A0A941ECY8</accession>
<evidence type="ECO:0000313" key="3">
    <source>
        <dbReference type="EMBL" id="MBR7828202.1"/>
    </source>
</evidence>
<reference evidence="3" key="1">
    <citation type="submission" date="2021-04" db="EMBL/GenBank/DDBJ databases">
        <title>Genome based classification of Actinospica acidithermotolerans sp. nov., an actinobacterium isolated from an Indonesian hot spring.</title>
        <authorList>
            <person name="Kusuma A.B."/>
            <person name="Putra K.E."/>
            <person name="Nafisah S."/>
            <person name="Loh J."/>
            <person name="Nouioui I."/>
            <person name="Goodfellow M."/>
        </authorList>
    </citation>
    <scope>NUCLEOTIDE SEQUENCE</scope>
    <source>
        <strain evidence="3">MGRD01-02</strain>
    </source>
</reference>
<proteinExistence type="predicted"/>
<sequence>MIPSDAERPRSRRRLALAGGIGAAGIVALAAVLIVHQTGLSRRNRAGTATSGFQPTATTIAGDAQQTAAAFLAAWQSGNFQQAAAYTDDAATAQSALTSYANGLNLHGLHLATTGTSTPANKASAQASASASASAGANPSGTVTFSVAATVGITASSTAAPSSASAAASGASPGSGVTATWSYTSKLTAYQKNGGWWVKWDNSLIAPNLTAGEKVVSAAVPPTASKVVDASGDDLSTATDPGVRNIAAALKKDAPAGQGTDGVEVELEKADGTVIPGTADVLVKPVDTGVVTTTIDPKVEAAAQAAAATHSDSSMVVIRPSTGAILAVANNDGQNDFALTARVAPGSTNKIITSTALLANSLIASPSTPDECPASLTVNGTVFHNDTGMSEPATTPFLTDFAVSCNDAFAKWYSKVGSTTLAQTAQKYYGLNEQWNFGTGEAGPYYTLPASASNGELAQELFGQGQIEASPLAMASVAATVDTGDFKQPIVIPGQAQITATPLPANVKQDLWQLMKAVTTESDGTAYNVFTGVNSQVYGKTGTADVGGGGSTAAQAKPNSWMVVFDPTLDLAIGCVALDAGYGASVAGPEEASVLKALQ</sequence>
<evidence type="ECO:0000313" key="4">
    <source>
        <dbReference type="Proteomes" id="UP000676325"/>
    </source>
</evidence>
<dbReference type="SUPFAM" id="SSF56601">
    <property type="entry name" value="beta-lactamase/transpeptidase-like"/>
    <property type="match status" value="1"/>
</dbReference>
<comment type="caution">
    <text evidence="3">The sequence shown here is derived from an EMBL/GenBank/DDBJ whole genome shotgun (WGS) entry which is preliminary data.</text>
</comment>
<keyword evidence="4" id="KW-1185">Reference proteome</keyword>
<dbReference type="Gene3D" id="3.40.710.10">
    <property type="entry name" value="DD-peptidase/beta-lactamase superfamily"/>
    <property type="match status" value="1"/>
</dbReference>
<dbReference type="RefSeq" id="WP_212519339.1">
    <property type="nucleotide sequence ID" value="NZ_JAGSOH010000051.1"/>
</dbReference>
<evidence type="ECO:0000259" key="2">
    <source>
        <dbReference type="Pfam" id="PF00905"/>
    </source>
</evidence>
<dbReference type="GO" id="GO:0071555">
    <property type="term" value="P:cell wall organization"/>
    <property type="evidence" value="ECO:0007669"/>
    <property type="project" value="TreeGrafter"/>
</dbReference>
<dbReference type="GO" id="GO:0005886">
    <property type="term" value="C:plasma membrane"/>
    <property type="evidence" value="ECO:0007669"/>
    <property type="project" value="TreeGrafter"/>
</dbReference>
<dbReference type="EMBL" id="JAGSOH010000051">
    <property type="protein sequence ID" value="MBR7828202.1"/>
    <property type="molecule type" value="Genomic_DNA"/>
</dbReference>
<gene>
    <name evidence="3" type="ORF">KDK95_17950</name>
</gene>
<name>A0A941ECY8_9ACTN</name>
<dbReference type="AlphaFoldDB" id="A0A941ECY8"/>
<dbReference type="InterPro" id="IPR001460">
    <property type="entry name" value="PCN-bd_Tpept"/>
</dbReference>
<evidence type="ECO:0000256" key="1">
    <source>
        <dbReference type="SAM" id="Phobius"/>
    </source>
</evidence>
<feature type="domain" description="Penicillin-binding protein transpeptidase" evidence="2">
    <location>
        <begin position="314"/>
        <end position="568"/>
    </location>
</feature>
<dbReference type="InterPro" id="IPR012338">
    <property type="entry name" value="Beta-lactam/transpept-like"/>
</dbReference>